<comment type="caution">
    <text evidence="2">The sequence shown here is derived from an EMBL/GenBank/DDBJ whole genome shotgun (WGS) entry which is preliminary data.</text>
</comment>
<evidence type="ECO:0000259" key="1">
    <source>
        <dbReference type="Pfam" id="PF13456"/>
    </source>
</evidence>
<proteinExistence type="predicted"/>
<evidence type="ECO:0000313" key="3">
    <source>
        <dbReference type="Proteomes" id="UP000712281"/>
    </source>
</evidence>
<name>A0A8S9HMU2_BRACR</name>
<dbReference type="AlphaFoldDB" id="A0A8S9HMU2"/>
<reference evidence="2" key="1">
    <citation type="submission" date="2019-12" db="EMBL/GenBank/DDBJ databases">
        <title>Genome sequencing and annotation of Brassica cretica.</title>
        <authorList>
            <person name="Studholme D.J."/>
            <person name="Sarris P.F."/>
        </authorList>
    </citation>
    <scope>NUCLEOTIDE SEQUENCE</scope>
    <source>
        <strain evidence="2">PFS-001/15</strain>
        <tissue evidence="2">Leaf</tissue>
    </source>
</reference>
<dbReference type="EMBL" id="QGKW02001940">
    <property type="protein sequence ID" value="KAF2559409.1"/>
    <property type="molecule type" value="Genomic_DNA"/>
</dbReference>
<dbReference type="Pfam" id="PF13456">
    <property type="entry name" value="RVT_3"/>
    <property type="match status" value="1"/>
</dbReference>
<evidence type="ECO:0000313" key="2">
    <source>
        <dbReference type="EMBL" id="KAF2559409.1"/>
    </source>
</evidence>
<dbReference type="GO" id="GO:0003676">
    <property type="term" value="F:nucleic acid binding"/>
    <property type="evidence" value="ECO:0007669"/>
    <property type="project" value="InterPro"/>
</dbReference>
<gene>
    <name evidence="2" type="ORF">F2Q68_00013298</name>
</gene>
<dbReference type="Proteomes" id="UP000712281">
    <property type="component" value="Unassembled WGS sequence"/>
</dbReference>
<protein>
    <recommendedName>
        <fullName evidence="1">RNase H type-1 domain-containing protein</fullName>
    </recommendedName>
</protein>
<sequence length="65" mass="7149">MFILGVAPHQGQRRKIMSPAPAAIRVLSRRFEAISFSFISRVGNATADSLAKLALRVFALPPIRE</sequence>
<dbReference type="InterPro" id="IPR002156">
    <property type="entry name" value="RNaseH_domain"/>
</dbReference>
<organism evidence="2 3">
    <name type="scientific">Brassica cretica</name>
    <name type="common">Mustard</name>
    <dbReference type="NCBI Taxonomy" id="69181"/>
    <lineage>
        <taxon>Eukaryota</taxon>
        <taxon>Viridiplantae</taxon>
        <taxon>Streptophyta</taxon>
        <taxon>Embryophyta</taxon>
        <taxon>Tracheophyta</taxon>
        <taxon>Spermatophyta</taxon>
        <taxon>Magnoliopsida</taxon>
        <taxon>eudicotyledons</taxon>
        <taxon>Gunneridae</taxon>
        <taxon>Pentapetalae</taxon>
        <taxon>rosids</taxon>
        <taxon>malvids</taxon>
        <taxon>Brassicales</taxon>
        <taxon>Brassicaceae</taxon>
        <taxon>Brassiceae</taxon>
        <taxon>Brassica</taxon>
    </lineage>
</organism>
<feature type="domain" description="RNase H type-1" evidence="1">
    <location>
        <begin position="15"/>
        <end position="54"/>
    </location>
</feature>
<accession>A0A8S9HMU2</accession>
<dbReference type="GO" id="GO:0004523">
    <property type="term" value="F:RNA-DNA hybrid ribonuclease activity"/>
    <property type="evidence" value="ECO:0007669"/>
    <property type="project" value="InterPro"/>
</dbReference>